<dbReference type="InterPro" id="IPR010540">
    <property type="entry name" value="CmpB_TMEM229"/>
</dbReference>
<organism evidence="2 3">
    <name type="scientific">Frisingicoccus caecimuris</name>
    <dbReference type="NCBI Taxonomy" id="1796636"/>
    <lineage>
        <taxon>Bacteria</taxon>
        <taxon>Bacillati</taxon>
        <taxon>Bacillota</taxon>
        <taxon>Clostridia</taxon>
        <taxon>Lachnospirales</taxon>
        <taxon>Lachnospiraceae</taxon>
        <taxon>Frisingicoccus</taxon>
    </lineage>
</organism>
<evidence type="ECO:0000313" key="2">
    <source>
        <dbReference type="EMBL" id="TCO81886.1"/>
    </source>
</evidence>
<proteinExistence type="predicted"/>
<gene>
    <name evidence="2" type="ORF">EV212_12015</name>
</gene>
<feature type="transmembrane region" description="Helical" evidence="1">
    <location>
        <begin position="238"/>
        <end position="258"/>
    </location>
</feature>
<keyword evidence="3" id="KW-1185">Reference proteome</keyword>
<accession>A0A4R2L5C1</accession>
<keyword evidence="1" id="KW-0472">Membrane</keyword>
<dbReference type="EMBL" id="SLXA01000020">
    <property type="protein sequence ID" value="TCO81886.1"/>
    <property type="molecule type" value="Genomic_DNA"/>
</dbReference>
<feature type="transmembrane region" description="Helical" evidence="1">
    <location>
        <begin position="109"/>
        <end position="139"/>
    </location>
</feature>
<name>A0A4R2L5C1_9FIRM</name>
<keyword evidence="1" id="KW-1133">Transmembrane helix</keyword>
<feature type="transmembrane region" description="Helical" evidence="1">
    <location>
        <begin position="373"/>
        <end position="398"/>
    </location>
</feature>
<feature type="transmembrane region" description="Helical" evidence="1">
    <location>
        <begin position="341"/>
        <end position="361"/>
    </location>
</feature>
<protein>
    <submittedName>
        <fullName evidence="2">Putative ABC transporter type IV</fullName>
    </submittedName>
</protein>
<feature type="transmembrane region" description="Helical" evidence="1">
    <location>
        <begin position="270"/>
        <end position="291"/>
    </location>
</feature>
<feature type="transmembrane region" description="Helical" evidence="1">
    <location>
        <begin position="39"/>
        <end position="60"/>
    </location>
</feature>
<feature type="transmembrane region" description="Helical" evidence="1">
    <location>
        <begin position="6"/>
        <end position="27"/>
    </location>
</feature>
<evidence type="ECO:0000256" key="1">
    <source>
        <dbReference type="SAM" id="Phobius"/>
    </source>
</evidence>
<feature type="transmembrane region" description="Helical" evidence="1">
    <location>
        <begin position="66"/>
        <end position="88"/>
    </location>
</feature>
<dbReference type="RefSeq" id="WP_132094228.1">
    <property type="nucleotide sequence ID" value="NZ_JANKAQ010000019.1"/>
</dbReference>
<dbReference type="Pfam" id="PF06541">
    <property type="entry name" value="ABC_trans_CmpB"/>
    <property type="match status" value="2"/>
</dbReference>
<reference evidence="2 3" key="1">
    <citation type="submission" date="2019-03" db="EMBL/GenBank/DDBJ databases">
        <title>Genomic Encyclopedia of Type Strains, Phase IV (KMG-IV): sequencing the most valuable type-strain genomes for metagenomic binning, comparative biology and taxonomic classification.</title>
        <authorList>
            <person name="Goeker M."/>
        </authorList>
    </citation>
    <scope>NUCLEOTIDE SEQUENCE [LARGE SCALE GENOMIC DNA]</scope>
    <source>
        <strain evidence="2 3">DSM 28559</strain>
    </source>
</reference>
<feature type="transmembrane region" description="Helical" evidence="1">
    <location>
        <begin position="298"/>
        <end position="321"/>
    </location>
</feature>
<feature type="transmembrane region" description="Helical" evidence="1">
    <location>
        <begin position="145"/>
        <end position="166"/>
    </location>
</feature>
<sequence>MHHELYLHVAFFFIYSFLGWVTEEIFAAFKYGRFINRGFLNGPMCPVYGISMFVIFNVLSDYSLQPFWQVIGAIGIVTVIEYVTGALLRKITGRRFWDYRDMPYNLDGYICLRYSIVWGMLAAVALWLVQPAISILLLILPKRAVGLALWVAGTVFILDLGVTLAASMHLNLKGGMAENVVNQANQVRRHMGRQIFMAVQRRMYTSFPELKSQEPSEEKGFGRVDGRVFAKGLCLEKLIWMFFISGVAGDIVETIYMWGTTGQVMSRSSFLYIPFSIVWGAGGALGIGLLYSVKRSGFFVFLGGFFFGGVFEYTCSVLAEFLFGTTFWDYSRIPFNLNGRINLLFCGFWGIAALILIYLVYPVVSRWIEKIPLISGTILTWALMVIMVLTALISSMAITRYVQRQASIPPKSVVGEFLDAQYPDAMVESVYPYMKIVK</sequence>
<comment type="caution">
    <text evidence="2">The sequence shown here is derived from an EMBL/GenBank/DDBJ whole genome shotgun (WGS) entry which is preliminary data.</text>
</comment>
<keyword evidence="1" id="KW-0812">Transmembrane</keyword>
<evidence type="ECO:0000313" key="3">
    <source>
        <dbReference type="Proteomes" id="UP000295711"/>
    </source>
</evidence>
<dbReference type="Proteomes" id="UP000295711">
    <property type="component" value="Unassembled WGS sequence"/>
</dbReference>
<dbReference type="AlphaFoldDB" id="A0A4R2L5C1"/>
<dbReference type="OrthoDB" id="9789229at2"/>